<protein>
    <submittedName>
        <fullName evidence="2">Uncharacterized protein</fullName>
    </submittedName>
</protein>
<feature type="compositionally biased region" description="Polar residues" evidence="1">
    <location>
        <begin position="89"/>
        <end position="98"/>
    </location>
</feature>
<proteinExistence type="predicted"/>
<comment type="caution">
    <text evidence="2">The sequence shown here is derived from an EMBL/GenBank/DDBJ whole genome shotgun (WGS) entry which is preliminary data.</text>
</comment>
<accession>A0AAV7I5J1</accession>
<gene>
    <name evidence="2" type="ORF">KQX54_012390</name>
</gene>
<dbReference type="AlphaFoldDB" id="A0AAV7I5J1"/>
<sequence>MRGSLAPLYARILVPDNLSAMGIRYYHEARDIIDTLDEPRPSTSQTLDFESKESKSSEDSTKYSDQIKPATVESKSSEGSSKKSEVIENPSSPTNNREQSSRRIQRTFPPIFIPNPPTYEQLEDMMREKPYRYEDALDPSHS</sequence>
<evidence type="ECO:0000313" key="2">
    <source>
        <dbReference type="EMBL" id="KAH0546625.1"/>
    </source>
</evidence>
<dbReference type="EMBL" id="JAHXZJ010002237">
    <property type="protein sequence ID" value="KAH0546625.1"/>
    <property type="molecule type" value="Genomic_DNA"/>
</dbReference>
<keyword evidence="3" id="KW-1185">Reference proteome</keyword>
<evidence type="ECO:0000256" key="1">
    <source>
        <dbReference type="SAM" id="MobiDB-lite"/>
    </source>
</evidence>
<reference evidence="2 3" key="1">
    <citation type="journal article" date="2021" name="J. Hered.">
        <title>A chromosome-level genome assembly of the parasitoid wasp, Cotesia glomerata (Hymenoptera: Braconidae).</title>
        <authorList>
            <person name="Pinto B.J."/>
            <person name="Weis J.J."/>
            <person name="Gamble T."/>
            <person name="Ode P.J."/>
            <person name="Paul R."/>
            <person name="Zaspel J.M."/>
        </authorList>
    </citation>
    <scope>NUCLEOTIDE SEQUENCE [LARGE SCALE GENOMIC DNA]</scope>
    <source>
        <strain evidence="2">CgM1</strain>
    </source>
</reference>
<feature type="region of interest" description="Disordered" evidence="1">
    <location>
        <begin position="35"/>
        <end position="118"/>
    </location>
</feature>
<feature type="compositionally biased region" description="Basic and acidic residues" evidence="1">
    <location>
        <begin position="49"/>
        <end position="62"/>
    </location>
</feature>
<evidence type="ECO:0000313" key="3">
    <source>
        <dbReference type="Proteomes" id="UP000826195"/>
    </source>
</evidence>
<dbReference type="Proteomes" id="UP000826195">
    <property type="component" value="Unassembled WGS sequence"/>
</dbReference>
<organism evidence="2 3">
    <name type="scientific">Cotesia glomerata</name>
    <name type="common">Lepidopteran parasitic wasp</name>
    <name type="synonym">Apanteles glomeratus</name>
    <dbReference type="NCBI Taxonomy" id="32391"/>
    <lineage>
        <taxon>Eukaryota</taxon>
        <taxon>Metazoa</taxon>
        <taxon>Ecdysozoa</taxon>
        <taxon>Arthropoda</taxon>
        <taxon>Hexapoda</taxon>
        <taxon>Insecta</taxon>
        <taxon>Pterygota</taxon>
        <taxon>Neoptera</taxon>
        <taxon>Endopterygota</taxon>
        <taxon>Hymenoptera</taxon>
        <taxon>Apocrita</taxon>
        <taxon>Ichneumonoidea</taxon>
        <taxon>Braconidae</taxon>
        <taxon>Microgastrinae</taxon>
        <taxon>Cotesia</taxon>
    </lineage>
</organism>
<name>A0AAV7I5J1_COTGL</name>